<keyword evidence="2" id="KW-0547">Nucleotide-binding</keyword>
<dbReference type="PANTHER" id="PTHR10890">
    <property type="entry name" value="CYSTEINYL-TRNA SYNTHETASE"/>
    <property type="match status" value="1"/>
</dbReference>
<evidence type="ECO:0000313" key="7">
    <source>
        <dbReference type="Proteomes" id="UP000095767"/>
    </source>
</evidence>
<dbReference type="EMBL" id="LWDX02032600">
    <property type="protein sequence ID" value="OEL27400.1"/>
    <property type="molecule type" value="Genomic_DNA"/>
</dbReference>
<dbReference type="GO" id="GO:0005524">
    <property type="term" value="F:ATP binding"/>
    <property type="evidence" value="ECO:0007669"/>
    <property type="project" value="UniProtKB-KW"/>
</dbReference>
<evidence type="ECO:0000259" key="5">
    <source>
        <dbReference type="Pfam" id="PF23493"/>
    </source>
</evidence>
<gene>
    <name evidence="6" type="ORF">BAE44_0011584</name>
</gene>
<dbReference type="GO" id="GO:0006423">
    <property type="term" value="P:cysteinyl-tRNA aminoacylation"/>
    <property type="evidence" value="ECO:0007669"/>
    <property type="project" value="TreeGrafter"/>
</dbReference>
<evidence type="ECO:0000259" key="4">
    <source>
        <dbReference type="Pfam" id="PF01406"/>
    </source>
</evidence>
<reference evidence="6 7" key="1">
    <citation type="submission" date="2016-09" db="EMBL/GenBank/DDBJ databases">
        <title>The draft genome of Dichanthelium oligosanthes: A C3 panicoid grass species.</title>
        <authorList>
            <person name="Studer A.J."/>
            <person name="Schnable J.C."/>
            <person name="Brutnell T.P."/>
        </authorList>
    </citation>
    <scope>NUCLEOTIDE SEQUENCE [LARGE SCALE GENOMIC DNA]</scope>
    <source>
        <strain evidence="7">cv. Kellogg 1175</strain>
        <tissue evidence="6">Leaf</tissue>
    </source>
</reference>
<dbReference type="SUPFAM" id="SSF52374">
    <property type="entry name" value="Nucleotidylyl transferase"/>
    <property type="match status" value="1"/>
</dbReference>
<keyword evidence="3" id="KW-0067">ATP-binding</keyword>
<evidence type="ECO:0000313" key="6">
    <source>
        <dbReference type="EMBL" id="OEL27400.1"/>
    </source>
</evidence>
<comment type="caution">
    <text evidence="6">The sequence shown here is derived from an EMBL/GenBank/DDBJ whole genome shotgun (WGS) entry which is preliminary data.</text>
</comment>
<feature type="domain" description="tRNA synthetases class I catalytic" evidence="4">
    <location>
        <begin position="8"/>
        <end position="128"/>
    </location>
</feature>
<keyword evidence="1" id="KW-0436">Ligase</keyword>
<dbReference type="Gene3D" id="1.20.120.1910">
    <property type="entry name" value="Cysteine-tRNA ligase, C-terminal anti-codon recognition domain"/>
    <property type="match status" value="1"/>
</dbReference>
<dbReference type="Proteomes" id="UP000095767">
    <property type="component" value="Unassembled WGS sequence"/>
</dbReference>
<dbReference type="OrthoDB" id="783695at2759"/>
<evidence type="ECO:0000256" key="1">
    <source>
        <dbReference type="ARBA" id="ARBA00022598"/>
    </source>
</evidence>
<dbReference type="Pfam" id="PF01406">
    <property type="entry name" value="tRNA-synt_1e"/>
    <property type="match status" value="1"/>
</dbReference>
<dbReference type="GO" id="GO:0004817">
    <property type="term" value="F:cysteine-tRNA ligase activity"/>
    <property type="evidence" value="ECO:0007669"/>
    <property type="project" value="TreeGrafter"/>
</dbReference>
<accession>A0A1E5VQK3</accession>
<evidence type="ECO:0000256" key="3">
    <source>
        <dbReference type="ARBA" id="ARBA00022840"/>
    </source>
</evidence>
<proteinExistence type="predicted"/>
<dbReference type="InterPro" id="IPR009080">
    <property type="entry name" value="tRNAsynth_Ia_anticodon-bd"/>
</dbReference>
<feature type="domain" description="Cysteinyl-tRNA ligase anticodon binding" evidence="5">
    <location>
        <begin position="175"/>
        <end position="214"/>
    </location>
</feature>
<dbReference type="SUPFAM" id="SSF47323">
    <property type="entry name" value="Anticodon-binding domain of a subclass of class I aminoacyl-tRNA synthetases"/>
    <property type="match status" value="1"/>
</dbReference>
<name>A0A1E5VQK3_9POAL</name>
<dbReference type="InterPro" id="IPR032678">
    <property type="entry name" value="tRNA-synt_1_cat_dom"/>
</dbReference>
<dbReference type="InterPro" id="IPR056411">
    <property type="entry name" value="CysS_C"/>
</dbReference>
<evidence type="ECO:0000256" key="2">
    <source>
        <dbReference type="ARBA" id="ARBA00022741"/>
    </source>
</evidence>
<dbReference type="InterPro" id="IPR024909">
    <property type="entry name" value="Cys-tRNA/MSH_ligase"/>
</dbReference>
<keyword evidence="7" id="KW-1185">Reference proteome</keyword>
<dbReference type="Pfam" id="PF23493">
    <property type="entry name" value="CysS_C"/>
    <property type="match status" value="1"/>
</dbReference>
<organism evidence="6 7">
    <name type="scientific">Dichanthelium oligosanthes</name>
    <dbReference type="NCBI Taxonomy" id="888268"/>
    <lineage>
        <taxon>Eukaryota</taxon>
        <taxon>Viridiplantae</taxon>
        <taxon>Streptophyta</taxon>
        <taxon>Embryophyta</taxon>
        <taxon>Tracheophyta</taxon>
        <taxon>Spermatophyta</taxon>
        <taxon>Magnoliopsida</taxon>
        <taxon>Liliopsida</taxon>
        <taxon>Poales</taxon>
        <taxon>Poaceae</taxon>
        <taxon>PACMAD clade</taxon>
        <taxon>Panicoideae</taxon>
        <taxon>Panicodae</taxon>
        <taxon>Paniceae</taxon>
        <taxon>Dichantheliinae</taxon>
        <taxon>Dichanthelium</taxon>
    </lineage>
</organism>
<dbReference type="GO" id="GO:0005737">
    <property type="term" value="C:cytoplasm"/>
    <property type="evidence" value="ECO:0007669"/>
    <property type="project" value="TreeGrafter"/>
</dbReference>
<dbReference type="PANTHER" id="PTHR10890:SF26">
    <property type="entry name" value="CYSTEINE--TRNA LIGASE 1, CYTOPLASMIC-RELATED"/>
    <property type="match status" value="1"/>
</dbReference>
<dbReference type="STRING" id="888268.A0A1E5VQK3"/>
<protein>
    <submittedName>
        <fullName evidence="6">Uncharacterized protein</fullName>
    </submittedName>
</protein>
<sequence>MTMRKEPFQPRVEGKVSMYVCGVTPYDFSHVGHSRAYVAFDVLHRTPDKSFMKLLKQDLVKEHHKKFLEHMSDDVKTAEVLDQSFMKLLKAINSNLEDLKVCWKLQERQQQKQQQPQKQEEDYIQDLIAMETEIKYKLSILGLMPPSSLAEVLKQLKDKALKRAGLTEEQLQEQVEQRAAARKNKQFEVSDGIRNHLATLGISLMDEPTGTTWRPCEPE</sequence>
<dbReference type="AlphaFoldDB" id="A0A1E5VQK3"/>